<dbReference type="PANTHER" id="PTHR42713">
    <property type="entry name" value="HISTIDINE KINASE-RELATED"/>
    <property type="match status" value="1"/>
</dbReference>
<evidence type="ECO:0000313" key="11">
    <source>
        <dbReference type="EMBL" id="ANF95920.1"/>
    </source>
</evidence>
<feature type="domain" description="HTH araC/xylS-type" evidence="9">
    <location>
        <begin position="416"/>
        <end position="514"/>
    </location>
</feature>
<dbReference type="InterPro" id="IPR009057">
    <property type="entry name" value="Homeodomain-like_sf"/>
</dbReference>
<dbReference type="SMART" id="SM00448">
    <property type="entry name" value="REC"/>
    <property type="match status" value="1"/>
</dbReference>
<dbReference type="InterPro" id="IPR011006">
    <property type="entry name" value="CheY-like_superfamily"/>
</dbReference>
<dbReference type="InterPro" id="IPR041522">
    <property type="entry name" value="CdaR_GGDEF"/>
</dbReference>
<evidence type="ECO:0000256" key="8">
    <source>
        <dbReference type="PROSITE-ProRule" id="PRU00169"/>
    </source>
</evidence>
<evidence type="ECO:0000313" key="12">
    <source>
        <dbReference type="Proteomes" id="UP000078148"/>
    </source>
</evidence>
<dbReference type="KEGG" id="pbv:AR543_07820"/>
<dbReference type="Gene3D" id="1.10.10.60">
    <property type="entry name" value="Homeodomain-like"/>
    <property type="match status" value="2"/>
</dbReference>
<proteinExistence type="predicted"/>
<dbReference type="RefSeq" id="WP_060533303.1">
    <property type="nucleotide sequence ID" value="NZ_CP013023.1"/>
</dbReference>
<dbReference type="PROSITE" id="PS00041">
    <property type="entry name" value="HTH_ARAC_FAMILY_1"/>
    <property type="match status" value="1"/>
</dbReference>
<dbReference type="EMBL" id="CP013023">
    <property type="protein sequence ID" value="ANF95920.1"/>
    <property type="molecule type" value="Genomic_DNA"/>
</dbReference>
<evidence type="ECO:0000256" key="2">
    <source>
        <dbReference type="ARBA" id="ARBA00022490"/>
    </source>
</evidence>
<evidence type="ECO:0000256" key="1">
    <source>
        <dbReference type="ARBA" id="ARBA00004496"/>
    </source>
</evidence>
<evidence type="ECO:0000256" key="5">
    <source>
        <dbReference type="ARBA" id="ARBA00023015"/>
    </source>
</evidence>
<evidence type="ECO:0000259" key="10">
    <source>
        <dbReference type="PROSITE" id="PS50110"/>
    </source>
</evidence>
<evidence type="ECO:0000256" key="3">
    <source>
        <dbReference type="ARBA" id="ARBA00022553"/>
    </source>
</evidence>
<dbReference type="InterPro" id="IPR018060">
    <property type="entry name" value="HTH_AraC"/>
</dbReference>
<organism evidence="11 12">
    <name type="scientific">Paenibacillus bovis</name>
    <dbReference type="NCBI Taxonomy" id="1616788"/>
    <lineage>
        <taxon>Bacteria</taxon>
        <taxon>Bacillati</taxon>
        <taxon>Bacillota</taxon>
        <taxon>Bacilli</taxon>
        <taxon>Bacillales</taxon>
        <taxon>Paenibacillaceae</taxon>
        <taxon>Paenibacillus</taxon>
    </lineage>
</organism>
<feature type="domain" description="Response regulatory" evidence="10">
    <location>
        <begin position="3"/>
        <end position="123"/>
    </location>
</feature>
<gene>
    <name evidence="11" type="ORF">AR543_07820</name>
</gene>
<keyword evidence="2" id="KW-0963">Cytoplasm</keyword>
<dbReference type="STRING" id="1616788.AR543_07820"/>
<feature type="modified residue" description="4-aspartylphosphate" evidence="8">
    <location>
        <position position="55"/>
    </location>
</feature>
<evidence type="ECO:0008006" key="13">
    <source>
        <dbReference type="Google" id="ProtNLM"/>
    </source>
</evidence>
<keyword evidence="7" id="KW-0804">Transcription</keyword>
<dbReference type="SMART" id="SM00342">
    <property type="entry name" value="HTH_ARAC"/>
    <property type="match status" value="1"/>
</dbReference>
<evidence type="ECO:0000259" key="9">
    <source>
        <dbReference type="PROSITE" id="PS01124"/>
    </source>
</evidence>
<comment type="subcellular location">
    <subcellularLocation>
        <location evidence="1">Cytoplasm</location>
    </subcellularLocation>
</comment>
<dbReference type="AlphaFoldDB" id="A0A172ZFI7"/>
<accession>A0A172ZFI7</accession>
<keyword evidence="5" id="KW-0805">Transcription regulation</keyword>
<dbReference type="Pfam" id="PF17853">
    <property type="entry name" value="GGDEF_2"/>
    <property type="match status" value="1"/>
</dbReference>
<dbReference type="SUPFAM" id="SSF46689">
    <property type="entry name" value="Homeodomain-like"/>
    <property type="match status" value="2"/>
</dbReference>
<keyword evidence="12" id="KW-1185">Reference proteome</keyword>
<keyword evidence="3 8" id="KW-0597">Phosphoprotein</keyword>
<dbReference type="SUPFAM" id="SSF52172">
    <property type="entry name" value="CheY-like"/>
    <property type="match status" value="1"/>
</dbReference>
<keyword evidence="6" id="KW-0238">DNA-binding</keyword>
<evidence type="ECO:0000256" key="6">
    <source>
        <dbReference type="ARBA" id="ARBA00023125"/>
    </source>
</evidence>
<dbReference type="InterPro" id="IPR020449">
    <property type="entry name" value="Tscrpt_reg_AraC-type_HTH"/>
</dbReference>
<keyword evidence="4" id="KW-0902">Two-component regulatory system</keyword>
<dbReference type="PANTHER" id="PTHR42713:SF3">
    <property type="entry name" value="TRANSCRIPTIONAL REGULATORY PROTEIN HPTR"/>
    <property type="match status" value="1"/>
</dbReference>
<dbReference type="OrthoDB" id="342399at2"/>
<dbReference type="PROSITE" id="PS50110">
    <property type="entry name" value="RESPONSE_REGULATORY"/>
    <property type="match status" value="1"/>
</dbReference>
<dbReference type="InterPro" id="IPR051552">
    <property type="entry name" value="HptR"/>
</dbReference>
<protein>
    <recommendedName>
        <fullName evidence="13">DNA-binding response regulator</fullName>
    </recommendedName>
</protein>
<dbReference type="GO" id="GO:0003700">
    <property type="term" value="F:DNA-binding transcription factor activity"/>
    <property type="evidence" value="ECO:0007669"/>
    <property type="project" value="InterPro"/>
</dbReference>
<dbReference type="Gene3D" id="3.40.50.2300">
    <property type="match status" value="1"/>
</dbReference>
<dbReference type="PROSITE" id="PS01124">
    <property type="entry name" value="HTH_ARAC_FAMILY_2"/>
    <property type="match status" value="1"/>
</dbReference>
<name>A0A172ZFI7_9BACL</name>
<dbReference type="InterPro" id="IPR001789">
    <property type="entry name" value="Sig_transdc_resp-reg_receiver"/>
</dbReference>
<evidence type="ECO:0000256" key="4">
    <source>
        <dbReference type="ARBA" id="ARBA00023012"/>
    </source>
</evidence>
<reference evidence="12" key="1">
    <citation type="submission" date="2015-10" db="EMBL/GenBank/DDBJ databases">
        <title>Genome of Paenibacillus bovis sp. nov.</title>
        <authorList>
            <person name="Wu Z."/>
            <person name="Gao C."/>
            <person name="Liu Z."/>
            <person name="Zheng H."/>
        </authorList>
    </citation>
    <scope>NUCLEOTIDE SEQUENCE [LARGE SCALE GENOMIC DNA]</scope>
    <source>
        <strain evidence="12">BD3526</strain>
    </source>
</reference>
<evidence type="ECO:0000256" key="7">
    <source>
        <dbReference type="ARBA" id="ARBA00023163"/>
    </source>
</evidence>
<dbReference type="PRINTS" id="PR00032">
    <property type="entry name" value="HTHARAC"/>
</dbReference>
<sequence>MRQLLIVDDEKNIRQGLQVMIEREFPGQYETYGVRNGQEALERLQVQPVDILITDIRMPVLDGIGMLEQLRAMRQSIVQPCVIVLSGYDDFEYAKAAIRYQVREYMLKPIRREDLFEALQRISEELQQQDLVDRQLEEAARYRQQQQEEQLSALLYEYPVENKLSAESVAAHMLPADYHVCVFQYRDIHGQVVNRQELRLLLERLAEQSLCAIVELHDQEGRLVWIVPEQERTLLQSLAEAADRREVPGLQFGVSTKGQGTEQLAQCYREACTALEQGFFYPGFYLLSYEPAKAGAVRLELPEEQIRLLGNILGTGRNQEISSRLQAIFHMDDLHGLTVHYVEEVSRQINESIMDEVFRHYGEPSIEIIRLYQRTCSLQRYRYFREYYRDLESLLICLDDYISKLRLVHSEHRQLREAVEFIHAHYDRPLNMAMVSNHVSLNYSYFSEAFKAYTGENFVLYLKKVRIGKAKELLADSPWKLSDIGEMVGFENTRHFSRVFRELEGIPPQDYRAKIQLRSTI</sequence>
<dbReference type="GO" id="GO:0000160">
    <property type="term" value="P:phosphorelay signal transduction system"/>
    <property type="evidence" value="ECO:0007669"/>
    <property type="project" value="UniProtKB-KW"/>
</dbReference>
<dbReference type="Pfam" id="PF12833">
    <property type="entry name" value="HTH_18"/>
    <property type="match status" value="1"/>
</dbReference>
<dbReference type="GO" id="GO:0043565">
    <property type="term" value="F:sequence-specific DNA binding"/>
    <property type="evidence" value="ECO:0007669"/>
    <property type="project" value="InterPro"/>
</dbReference>
<dbReference type="GO" id="GO:0005737">
    <property type="term" value="C:cytoplasm"/>
    <property type="evidence" value="ECO:0007669"/>
    <property type="project" value="UniProtKB-SubCell"/>
</dbReference>
<dbReference type="CDD" id="cd17536">
    <property type="entry name" value="REC_YesN-like"/>
    <property type="match status" value="1"/>
</dbReference>
<dbReference type="InterPro" id="IPR018062">
    <property type="entry name" value="HTH_AraC-typ_CS"/>
</dbReference>
<dbReference type="Proteomes" id="UP000078148">
    <property type="component" value="Chromosome"/>
</dbReference>
<dbReference type="Pfam" id="PF00072">
    <property type="entry name" value="Response_reg"/>
    <property type="match status" value="1"/>
</dbReference>
<reference evidence="11 12" key="2">
    <citation type="journal article" date="2016" name="Int. J. Syst. Evol. Microbiol.">
        <title>Paenibacillus bovis sp. nov., isolated from raw yak (Bos grunniens) milk.</title>
        <authorList>
            <person name="Gao C."/>
            <person name="Han J."/>
            <person name="Liu Z."/>
            <person name="Xu X."/>
            <person name="Hang F."/>
            <person name="Wu Z."/>
        </authorList>
    </citation>
    <scope>NUCLEOTIDE SEQUENCE [LARGE SCALE GENOMIC DNA]</scope>
    <source>
        <strain evidence="11 12">BD3526</strain>
    </source>
</reference>